<dbReference type="PANTHER" id="PTHR23522:SF4">
    <property type="entry name" value="NUCLEOSIDE PERMEASE NUPG-RELATED"/>
    <property type="match status" value="1"/>
</dbReference>
<name>A0ABU1U451_9BACL</name>
<feature type="domain" description="Major facilitator superfamily (MFS) profile" evidence="8">
    <location>
        <begin position="170"/>
        <end position="395"/>
    </location>
</feature>
<evidence type="ECO:0000256" key="3">
    <source>
        <dbReference type="ARBA" id="ARBA00022475"/>
    </source>
</evidence>
<protein>
    <submittedName>
        <fullName evidence="9">PPP family 3-phenylpropionic acid transporter</fullName>
    </submittedName>
</protein>
<proteinExistence type="predicted"/>
<dbReference type="Pfam" id="PF12832">
    <property type="entry name" value="MFS_1_like"/>
    <property type="match status" value="1"/>
</dbReference>
<dbReference type="Gene3D" id="1.20.1250.20">
    <property type="entry name" value="MFS general substrate transporter like domains"/>
    <property type="match status" value="2"/>
</dbReference>
<dbReference type="InterPro" id="IPR024989">
    <property type="entry name" value="MFS_assoc_dom"/>
</dbReference>
<keyword evidence="4 7" id="KW-0812">Transmembrane</keyword>
<feature type="transmembrane region" description="Helical" evidence="7">
    <location>
        <begin position="267"/>
        <end position="287"/>
    </location>
</feature>
<feature type="transmembrane region" description="Helical" evidence="7">
    <location>
        <begin position="129"/>
        <end position="150"/>
    </location>
</feature>
<feature type="transmembrane region" description="Helical" evidence="7">
    <location>
        <begin position="12"/>
        <end position="32"/>
    </location>
</feature>
<feature type="transmembrane region" description="Helical" evidence="7">
    <location>
        <begin position="358"/>
        <end position="380"/>
    </location>
</feature>
<evidence type="ECO:0000256" key="7">
    <source>
        <dbReference type="SAM" id="Phobius"/>
    </source>
</evidence>
<dbReference type="SUPFAM" id="SSF103473">
    <property type="entry name" value="MFS general substrate transporter"/>
    <property type="match status" value="1"/>
</dbReference>
<feature type="transmembrane region" description="Helical" evidence="7">
    <location>
        <begin position="328"/>
        <end position="352"/>
    </location>
</feature>
<evidence type="ECO:0000313" key="9">
    <source>
        <dbReference type="EMBL" id="MDR7074225.1"/>
    </source>
</evidence>
<feature type="transmembrane region" description="Helical" evidence="7">
    <location>
        <begin position="293"/>
        <end position="316"/>
    </location>
</feature>
<gene>
    <name evidence="9" type="ORF">J2X07_003220</name>
</gene>
<evidence type="ECO:0000256" key="4">
    <source>
        <dbReference type="ARBA" id="ARBA00022692"/>
    </source>
</evidence>
<sequence length="395" mass="43911">MQREKRQIITLQGFYLFAFFGVGSLFPLLSVYLSEVEKLNGSQIGLIMSLGPIIMIFLQPIWGMICDYTQAPTKVLTVTVLFTGVSGIGYLVFGQLNWFIGTAIAIAIFQSAIIPVSDSITLKYTSKINYSYGNIRLFGSLGFGLAVFVMGKLSESSLGPKVIFYSFLLALFVASVLAWLAPRERQITKVNLGEGVKKLFVYRKYILFLAITFMIFAPNLSNNTYFGLLVEDSGGRYTGIGIAFMLAVCMEIPFMRMSGRLIKRYGILSVILLAGIGSLIRWVLYYFEPNMTIIYLSTVIQGFSVGLFIPAGLQFIKQIAPVNMEATAVTFYAAVGNGIGNWFCTFMGGYLYEFYNIHIVYLFFSGLAFIGVILTIILILTENAYTKITQVAKSH</sequence>
<dbReference type="InterPro" id="IPR036259">
    <property type="entry name" value="MFS_trans_sf"/>
</dbReference>
<dbReference type="Proteomes" id="UP001258181">
    <property type="component" value="Unassembled WGS sequence"/>
</dbReference>
<feature type="transmembrane region" description="Helical" evidence="7">
    <location>
        <begin position="99"/>
        <end position="117"/>
    </location>
</feature>
<organism evidence="9 10">
    <name type="scientific">Fictibacillus barbaricus</name>
    <dbReference type="NCBI Taxonomy" id="182136"/>
    <lineage>
        <taxon>Bacteria</taxon>
        <taxon>Bacillati</taxon>
        <taxon>Bacillota</taxon>
        <taxon>Bacilli</taxon>
        <taxon>Bacillales</taxon>
        <taxon>Fictibacillaceae</taxon>
        <taxon>Fictibacillus</taxon>
    </lineage>
</organism>
<dbReference type="RefSeq" id="WP_310260809.1">
    <property type="nucleotide sequence ID" value="NZ_JAVDWA010000006.1"/>
</dbReference>
<feature type="transmembrane region" description="Helical" evidence="7">
    <location>
        <begin position="162"/>
        <end position="180"/>
    </location>
</feature>
<evidence type="ECO:0000256" key="6">
    <source>
        <dbReference type="ARBA" id="ARBA00023136"/>
    </source>
</evidence>
<dbReference type="PANTHER" id="PTHR23522">
    <property type="entry name" value="BLL5896 PROTEIN"/>
    <property type="match status" value="1"/>
</dbReference>
<feature type="transmembrane region" description="Helical" evidence="7">
    <location>
        <begin position="44"/>
        <end position="63"/>
    </location>
</feature>
<keyword evidence="6 7" id="KW-0472">Membrane</keyword>
<evidence type="ECO:0000259" key="8">
    <source>
        <dbReference type="PROSITE" id="PS50850"/>
    </source>
</evidence>
<dbReference type="PROSITE" id="PS50850">
    <property type="entry name" value="MFS"/>
    <property type="match status" value="1"/>
</dbReference>
<evidence type="ECO:0000256" key="1">
    <source>
        <dbReference type="ARBA" id="ARBA00004651"/>
    </source>
</evidence>
<accession>A0ABU1U451</accession>
<keyword evidence="2" id="KW-0813">Transport</keyword>
<evidence type="ECO:0000313" key="10">
    <source>
        <dbReference type="Proteomes" id="UP001258181"/>
    </source>
</evidence>
<comment type="subcellular location">
    <subcellularLocation>
        <location evidence="1">Cell membrane</location>
        <topology evidence="1">Multi-pass membrane protein</topology>
    </subcellularLocation>
</comment>
<feature type="transmembrane region" description="Helical" evidence="7">
    <location>
        <begin position="237"/>
        <end position="255"/>
    </location>
</feature>
<keyword evidence="3" id="KW-1003">Cell membrane</keyword>
<dbReference type="EMBL" id="JAVDWA010000006">
    <property type="protein sequence ID" value="MDR7074225.1"/>
    <property type="molecule type" value="Genomic_DNA"/>
</dbReference>
<feature type="transmembrane region" description="Helical" evidence="7">
    <location>
        <begin position="75"/>
        <end position="93"/>
    </location>
</feature>
<dbReference type="InterPro" id="IPR020846">
    <property type="entry name" value="MFS_dom"/>
</dbReference>
<evidence type="ECO:0000256" key="2">
    <source>
        <dbReference type="ARBA" id="ARBA00022448"/>
    </source>
</evidence>
<reference evidence="9 10" key="1">
    <citation type="submission" date="2023-07" db="EMBL/GenBank/DDBJ databases">
        <title>Sorghum-associated microbial communities from plants grown in Nebraska, USA.</title>
        <authorList>
            <person name="Schachtman D."/>
        </authorList>
    </citation>
    <scope>NUCLEOTIDE SEQUENCE [LARGE SCALE GENOMIC DNA]</scope>
    <source>
        <strain evidence="9 10">BE211</strain>
    </source>
</reference>
<feature type="transmembrane region" description="Helical" evidence="7">
    <location>
        <begin position="200"/>
        <end position="217"/>
    </location>
</feature>
<keyword evidence="10" id="KW-1185">Reference proteome</keyword>
<keyword evidence="5 7" id="KW-1133">Transmembrane helix</keyword>
<evidence type="ECO:0000256" key="5">
    <source>
        <dbReference type="ARBA" id="ARBA00022989"/>
    </source>
</evidence>
<comment type="caution">
    <text evidence="9">The sequence shown here is derived from an EMBL/GenBank/DDBJ whole genome shotgun (WGS) entry which is preliminary data.</text>
</comment>